<evidence type="ECO:0000313" key="11">
    <source>
        <dbReference type="EMBL" id="EOA15196.1"/>
    </source>
</evidence>
<organism evidence="11 12">
    <name type="scientific">Capsella rubella</name>
    <dbReference type="NCBI Taxonomy" id="81985"/>
    <lineage>
        <taxon>Eukaryota</taxon>
        <taxon>Viridiplantae</taxon>
        <taxon>Streptophyta</taxon>
        <taxon>Embryophyta</taxon>
        <taxon>Tracheophyta</taxon>
        <taxon>Spermatophyta</taxon>
        <taxon>Magnoliopsida</taxon>
        <taxon>eudicotyledons</taxon>
        <taxon>Gunneridae</taxon>
        <taxon>Pentapetalae</taxon>
        <taxon>rosids</taxon>
        <taxon>malvids</taxon>
        <taxon>Brassicales</taxon>
        <taxon>Brassicaceae</taxon>
        <taxon>Camelineae</taxon>
        <taxon>Capsella</taxon>
    </lineage>
</organism>
<name>R0F1M7_9BRAS</name>
<dbReference type="eggNOG" id="KOG0800">
    <property type="taxonomic scope" value="Eukaryota"/>
</dbReference>
<dbReference type="EC" id="2.3.2.27" evidence="2"/>
<reference evidence="12" key="1">
    <citation type="journal article" date="2013" name="Nat. Genet.">
        <title>The Capsella rubella genome and the genomic consequences of rapid mating system evolution.</title>
        <authorList>
            <person name="Slotte T."/>
            <person name="Hazzouri K.M."/>
            <person name="Agren J.A."/>
            <person name="Koenig D."/>
            <person name="Maumus F."/>
            <person name="Guo Y.L."/>
            <person name="Steige K."/>
            <person name="Platts A.E."/>
            <person name="Escobar J.S."/>
            <person name="Newman L.K."/>
            <person name="Wang W."/>
            <person name="Mandakova T."/>
            <person name="Vello E."/>
            <person name="Smith L.M."/>
            <person name="Henz S.R."/>
            <person name="Steffen J."/>
            <person name="Takuno S."/>
            <person name="Brandvain Y."/>
            <person name="Coop G."/>
            <person name="Andolfatto P."/>
            <person name="Hu T.T."/>
            <person name="Blanchette M."/>
            <person name="Clark R.M."/>
            <person name="Quesneville H."/>
            <person name="Nordborg M."/>
            <person name="Gaut B.S."/>
            <person name="Lysak M.A."/>
            <person name="Jenkins J."/>
            <person name="Grimwood J."/>
            <person name="Chapman J."/>
            <person name="Prochnik S."/>
            <person name="Shu S."/>
            <person name="Rokhsar D."/>
            <person name="Schmutz J."/>
            <person name="Weigel D."/>
            <person name="Wright S.I."/>
        </authorList>
    </citation>
    <scope>NUCLEOTIDE SEQUENCE [LARGE SCALE GENOMIC DNA]</scope>
    <source>
        <strain evidence="12">cv. Monte Gargano</strain>
    </source>
</reference>
<evidence type="ECO:0000256" key="2">
    <source>
        <dbReference type="ARBA" id="ARBA00012483"/>
    </source>
</evidence>
<evidence type="ECO:0000256" key="3">
    <source>
        <dbReference type="ARBA" id="ARBA00022679"/>
    </source>
</evidence>
<dbReference type="PANTHER" id="PTHR22937:SF192">
    <property type="entry name" value="RING-TYPE E3 UBIQUITIN TRANSFERASE"/>
    <property type="match status" value="1"/>
</dbReference>
<proteinExistence type="predicted"/>
<dbReference type="Pfam" id="PF13639">
    <property type="entry name" value="zf-RING_2"/>
    <property type="match status" value="1"/>
</dbReference>
<evidence type="ECO:0000256" key="4">
    <source>
        <dbReference type="ARBA" id="ARBA00022723"/>
    </source>
</evidence>
<dbReference type="Gene3D" id="3.30.40.10">
    <property type="entry name" value="Zinc/RING finger domain, C3HC4 (zinc finger)"/>
    <property type="match status" value="1"/>
</dbReference>
<dbReference type="SUPFAM" id="SSF57850">
    <property type="entry name" value="RING/U-box"/>
    <property type="match status" value="1"/>
</dbReference>
<dbReference type="PANTHER" id="PTHR22937">
    <property type="entry name" value="E3 UBIQUITIN-PROTEIN LIGASE RNF165"/>
    <property type="match status" value="1"/>
</dbReference>
<feature type="compositionally biased region" description="Polar residues" evidence="9">
    <location>
        <begin position="53"/>
        <end position="66"/>
    </location>
</feature>
<dbReference type="Proteomes" id="UP000029121">
    <property type="component" value="Unassembled WGS sequence"/>
</dbReference>
<dbReference type="EMBL" id="KB870812">
    <property type="protein sequence ID" value="EOA15196.1"/>
    <property type="molecule type" value="Genomic_DNA"/>
</dbReference>
<dbReference type="InterPro" id="IPR045191">
    <property type="entry name" value="MBR1/2-like"/>
</dbReference>
<dbReference type="SMART" id="SM00184">
    <property type="entry name" value="RING"/>
    <property type="match status" value="1"/>
</dbReference>
<sequence length="174" mass="19659">MDQEGDDNNNNSRIPDEGEEEVADSSFSYQRLLLDDDWELWDTYPTADANAIPPTTESDSPDTNPTADAYAISPTTEPDLRLVALTRAQIFNRPQNVREGVNAGLTVEVTDENVRRRMYENSSDESEICVICQDKLKQGEEASKLDCGHDYHFGCIRDWLMVRNKCPLCNQPVV</sequence>
<evidence type="ECO:0000256" key="9">
    <source>
        <dbReference type="SAM" id="MobiDB-lite"/>
    </source>
</evidence>
<keyword evidence="4" id="KW-0479">Metal-binding</keyword>
<keyword evidence="3" id="KW-0808">Transferase</keyword>
<dbReference type="PROSITE" id="PS50089">
    <property type="entry name" value="ZF_RING_2"/>
    <property type="match status" value="1"/>
</dbReference>
<dbReference type="AlphaFoldDB" id="R0F1M7"/>
<evidence type="ECO:0000256" key="6">
    <source>
        <dbReference type="ARBA" id="ARBA00022786"/>
    </source>
</evidence>
<evidence type="ECO:0000256" key="8">
    <source>
        <dbReference type="PROSITE-ProRule" id="PRU00175"/>
    </source>
</evidence>
<protein>
    <recommendedName>
        <fullName evidence="2">RING-type E3 ubiquitin transferase</fullName>
        <ecNumber evidence="2">2.3.2.27</ecNumber>
    </recommendedName>
</protein>
<keyword evidence="12" id="KW-1185">Reference proteome</keyword>
<keyword evidence="5 8" id="KW-0863">Zinc-finger</keyword>
<evidence type="ECO:0000256" key="1">
    <source>
        <dbReference type="ARBA" id="ARBA00000900"/>
    </source>
</evidence>
<gene>
    <name evidence="11" type="ORF">CARUB_v10028584mg</name>
</gene>
<keyword evidence="6" id="KW-0833">Ubl conjugation pathway</keyword>
<dbReference type="InterPro" id="IPR013083">
    <property type="entry name" value="Znf_RING/FYVE/PHD"/>
</dbReference>
<keyword evidence="7" id="KW-0862">Zinc</keyword>
<dbReference type="InterPro" id="IPR001841">
    <property type="entry name" value="Znf_RING"/>
</dbReference>
<accession>R0F1M7</accession>
<evidence type="ECO:0000256" key="5">
    <source>
        <dbReference type="ARBA" id="ARBA00022771"/>
    </source>
</evidence>
<evidence type="ECO:0000256" key="7">
    <source>
        <dbReference type="ARBA" id="ARBA00022833"/>
    </source>
</evidence>
<evidence type="ECO:0000313" key="12">
    <source>
        <dbReference type="Proteomes" id="UP000029121"/>
    </source>
</evidence>
<comment type="catalytic activity">
    <reaction evidence="1">
        <text>S-ubiquitinyl-[E2 ubiquitin-conjugating enzyme]-L-cysteine + [acceptor protein]-L-lysine = [E2 ubiquitin-conjugating enzyme]-L-cysteine + N(6)-ubiquitinyl-[acceptor protein]-L-lysine.</text>
        <dbReference type="EC" id="2.3.2.27"/>
    </reaction>
</comment>
<feature type="region of interest" description="Disordered" evidence="9">
    <location>
        <begin position="46"/>
        <end position="74"/>
    </location>
</feature>
<feature type="region of interest" description="Disordered" evidence="9">
    <location>
        <begin position="1"/>
        <end position="26"/>
    </location>
</feature>
<dbReference type="GO" id="GO:0008270">
    <property type="term" value="F:zinc ion binding"/>
    <property type="evidence" value="ECO:0007669"/>
    <property type="project" value="UniProtKB-KW"/>
</dbReference>
<feature type="domain" description="RING-type" evidence="10">
    <location>
        <begin position="129"/>
        <end position="170"/>
    </location>
</feature>
<dbReference type="GO" id="GO:0061630">
    <property type="term" value="F:ubiquitin protein ligase activity"/>
    <property type="evidence" value="ECO:0007669"/>
    <property type="project" value="UniProtKB-EC"/>
</dbReference>
<evidence type="ECO:0000259" key="10">
    <source>
        <dbReference type="PROSITE" id="PS50089"/>
    </source>
</evidence>